<accession>A0ABQ8S8M0</accession>
<protein>
    <submittedName>
        <fullName evidence="2">Uncharacterized protein</fullName>
    </submittedName>
</protein>
<evidence type="ECO:0000313" key="3">
    <source>
        <dbReference type="Proteomes" id="UP001148838"/>
    </source>
</evidence>
<reference evidence="2 3" key="1">
    <citation type="journal article" date="2022" name="Allergy">
        <title>Genome assembly and annotation of Periplaneta americana reveal a comprehensive cockroach allergen profile.</title>
        <authorList>
            <person name="Wang L."/>
            <person name="Xiong Q."/>
            <person name="Saelim N."/>
            <person name="Wang L."/>
            <person name="Nong W."/>
            <person name="Wan A.T."/>
            <person name="Shi M."/>
            <person name="Liu X."/>
            <person name="Cao Q."/>
            <person name="Hui J.H.L."/>
            <person name="Sookrung N."/>
            <person name="Leung T.F."/>
            <person name="Tungtrongchitr A."/>
            <person name="Tsui S.K.W."/>
        </authorList>
    </citation>
    <scope>NUCLEOTIDE SEQUENCE [LARGE SCALE GENOMIC DNA]</scope>
    <source>
        <strain evidence="2">PWHHKU_190912</strain>
    </source>
</reference>
<comment type="caution">
    <text evidence="2">The sequence shown here is derived from an EMBL/GenBank/DDBJ whole genome shotgun (WGS) entry which is preliminary data.</text>
</comment>
<dbReference type="Proteomes" id="UP001148838">
    <property type="component" value="Unassembled WGS sequence"/>
</dbReference>
<sequence length="268" mass="30329">MPKSESRFRYLWCCNPFGFQGHTRKTGNRKVIEWMREKIPNLVTGDAICSSCCIKLLKMSSAGCSEQSDLRKSSEEECVPGTDTESKSSEEEYVPLEIKEEATISNLNQLLMPLGQSPVSKRKLSHVKSYAASKASAVNETISKIFNVGNKSNDGEEMIAQFKEKFSNVHSTNEKYMVLTCLPKSWIVNKIMSEFGISLISKLTQNHKEIMSVLDRKYQRHIPEKTVTLVHNFYLEDDIIRILAEIKDTKSVKEGYSIVKKTKTAPCG</sequence>
<evidence type="ECO:0000313" key="2">
    <source>
        <dbReference type="EMBL" id="KAJ4430283.1"/>
    </source>
</evidence>
<proteinExistence type="predicted"/>
<gene>
    <name evidence="2" type="ORF">ANN_22495</name>
</gene>
<dbReference type="EMBL" id="JAJSOF020000033">
    <property type="protein sequence ID" value="KAJ4430283.1"/>
    <property type="molecule type" value="Genomic_DNA"/>
</dbReference>
<name>A0ABQ8S8M0_PERAM</name>
<evidence type="ECO:0000256" key="1">
    <source>
        <dbReference type="SAM" id="MobiDB-lite"/>
    </source>
</evidence>
<organism evidence="2 3">
    <name type="scientific">Periplaneta americana</name>
    <name type="common">American cockroach</name>
    <name type="synonym">Blatta americana</name>
    <dbReference type="NCBI Taxonomy" id="6978"/>
    <lineage>
        <taxon>Eukaryota</taxon>
        <taxon>Metazoa</taxon>
        <taxon>Ecdysozoa</taxon>
        <taxon>Arthropoda</taxon>
        <taxon>Hexapoda</taxon>
        <taxon>Insecta</taxon>
        <taxon>Pterygota</taxon>
        <taxon>Neoptera</taxon>
        <taxon>Polyneoptera</taxon>
        <taxon>Dictyoptera</taxon>
        <taxon>Blattodea</taxon>
        <taxon>Blattoidea</taxon>
        <taxon>Blattidae</taxon>
        <taxon>Blattinae</taxon>
        <taxon>Periplaneta</taxon>
    </lineage>
</organism>
<keyword evidence="3" id="KW-1185">Reference proteome</keyword>
<feature type="region of interest" description="Disordered" evidence="1">
    <location>
        <begin position="73"/>
        <end position="92"/>
    </location>
</feature>